<feature type="region of interest" description="Disordered" evidence="1">
    <location>
        <begin position="1"/>
        <end position="25"/>
    </location>
</feature>
<dbReference type="EMBL" id="JAAIUW010000009">
    <property type="protein sequence ID" value="KAF7814625.1"/>
    <property type="molecule type" value="Genomic_DNA"/>
</dbReference>
<accession>A0A834W8Y3</accession>
<evidence type="ECO:0000313" key="2">
    <source>
        <dbReference type="EMBL" id="KAF7814625.1"/>
    </source>
</evidence>
<dbReference type="AlphaFoldDB" id="A0A834W8Y3"/>
<keyword evidence="3" id="KW-1185">Reference proteome</keyword>
<dbReference type="Proteomes" id="UP000634136">
    <property type="component" value="Unassembled WGS sequence"/>
</dbReference>
<sequence>MASKAIVKRKASTSPTKITKKILIR</sequence>
<reference evidence="2" key="1">
    <citation type="submission" date="2020-09" db="EMBL/GenBank/DDBJ databases">
        <title>Genome-Enabled Discovery of Anthraquinone Biosynthesis in Senna tora.</title>
        <authorList>
            <person name="Kang S.-H."/>
            <person name="Pandey R.P."/>
            <person name="Lee C.-M."/>
            <person name="Sim J.-S."/>
            <person name="Jeong J.-T."/>
            <person name="Choi B.-S."/>
            <person name="Jung M."/>
            <person name="Ginzburg D."/>
            <person name="Zhao K."/>
            <person name="Won S.Y."/>
            <person name="Oh T.-J."/>
            <person name="Yu Y."/>
            <person name="Kim N.-H."/>
            <person name="Lee O.R."/>
            <person name="Lee T.-H."/>
            <person name="Bashyal P."/>
            <person name="Kim T.-S."/>
            <person name="Lee W.-H."/>
            <person name="Kawkins C."/>
            <person name="Kim C.-K."/>
            <person name="Kim J.S."/>
            <person name="Ahn B.O."/>
            <person name="Rhee S.Y."/>
            <person name="Sohng J.K."/>
        </authorList>
    </citation>
    <scope>NUCLEOTIDE SEQUENCE</scope>
    <source>
        <tissue evidence="2">Leaf</tissue>
    </source>
</reference>
<protein>
    <submittedName>
        <fullName evidence="2">Uncharacterized protein</fullName>
    </submittedName>
</protein>
<proteinExistence type="predicted"/>
<evidence type="ECO:0000256" key="1">
    <source>
        <dbReference type="SAM" id="MobiDB-lite"/>
    </source>
</evidence>
<evidence type="ECO:0000313" key="3">
    <source>
        <dbReference type="Proteomes" id="UP000634136"/>
    </source>
</evidence>
<gene>
    <name evidence="2" type="ORF">G2W53_028594</name>
</gene>
<name>A0A834W8Y3_9FABA</name>
<feature type="compositionally biased region" description="Basic residues" evidence="1">
    <location>
        <begin position="1"/>
        <end position="11"/>
    </location>
</feature>
<organism evidence="2 3">
    <name type="scientific">Senna tora</name>
    <dbReference type="NCBI Taxonomy" id="362788"/>
    <lineage>
        <taxon>Eukaryota</taxon>
        <taxon>Viridiplantae</taxon>
        <taxon>Streptophyta</taxon>
        <taxon>Embryophyta</taxon>
        <taxon>Tracheophyta</taxon>
        <taxon>Spermatophyta</taxon>
        <taxon>Magnoliopsida</taxon>
        <taxon>eudicotyledons</taxon>
        <taxon>Gunneridae</taxon>
        <taxon>Pentapetalae</taxon>
        <taxon>rosids</taxon>
        <taxon>fabids</taxon>
        <taxon>Fabales</taxon>
        <taxon>Fabaceae</taxon>
        <taxon>Caesalpinioideae</taxon>
        <taxon>Cassia clade</taxon>
        <taxon>Senna</taxon>
    </lineage>
</organism>
<comment type="caution">
    <text evidence="2">The sequence shown here is derived from an EMBL/GenBank/DDBJ whole genome shotgun (WGS) entry which is preliminary data.</text>
</comment>